<protein>
    <submittedName>
        <fullName evidence="5">Polyprenol monophosphomannose synthase</fullName>
        <ecNumber evidence="5">2.4.1.-</ecNumber>
    </submittedName>
</protein>
<evidence type="ECO:0000256" key="1">
    <source>
        <dbReference type="ARBA" id="ARBA00006739"/>
    </source>
</evidence>
<dbReference type="PANTHER" id="PTHR43398">
    <property type="entry name" value="DOLICHOL-PHOSPHATE MANNOSYLTRANSFERASE SUBUNIT 1"/>
    <property type="match status" value="1"/>
</dbReference>
<feature type="domain" description="Glycosyltransferase 2-like" evidence="4">
    <location>
        <begin position="15"/>
        <end position="178"/>
    </location>
</feature>
<dbReference type="CDD" id="cd06442">
    <property type="entry name" value="DPM1_like"/>
    <property type="match status" value="1"/>
</dbReference>
<dbReference type="GO" id="GO:0016020">
    <property type="term" value="C:membrane"/>
    <property type="evidence" value="ECO:0007669"/>
    <property type="project" value="GOC"/>
</dbReference>
<gene>
    <name evidence="5" type="primary">ppm1_2</name>
    <name evidence="5" type="ORF">HRbin17_00830</name>
</gene>
<comment type="similarity">
    <text evidence="1">Belongs to the glycosyltransferase 2 family.</text>
</comment>
<keyword evidence="3 5" id="KW-0808">Transferase</keyword>
<keyword evidence="2 5" id="KW-0328">Glycosyltransferase</keyword>
<dbReference type="GO" id="GO:0004582">
    <property type="term" value="F:dolichyl-phosphate beta-D-mannosyltransferase activity"/>
    <property type="evidence" value="ECO:0007669"/>
    <property type="project" value="InterPro"/>
</dbReference>
<dbReference type="GO" id="GO:0009247">
    <property type="term" value="P:glycolipid biosynthetic process"/>
    <property type="evidence" value="ECO:0007669"/>
    <property type="project" value="TreeGrafter"/>
</dbReference>
<evidence type="ECO:0000313" key="6">
    <source>
        <dbReference type="Proteomes" id="UP000236173"/>
    </source>
</evidence>
<dbReference type="Gene3D" id="3.90.550.10">
    <property type="entry name" value="Spore Coat Polysaccharide Biosynthesis Protein SpsA, Chain A"/>
    <property type="match status" value="1"/>
</dbReference>
<dbReference type="EC" id="2.4.1.-" evidence="5"/>
<evidence type="ECO:0000256" key="3">
    <source>
        <dbReference type="ARBA" id="ARBA00022679"/>
    </source>
</evidence>
<proteinExistence type="inferred from homology"/>
<evidence type="ECO:0000256" key="2">
    <source>
        <dbReference type="ARBA" id="ARBA00022676"/>
    </source>
</evidence>
<dbReference type="SUPFAM" id="SSF53448">
    <property type="entry name" value="Nucleotide-diphospho-sugar transferases"/>
    <property type="match status" value="1"/>
</dbReference>
<dbReference type="PANTHER" id="PTHR43398:SF1">
    <property type="entry name" value="DOLICHOL-PHOSPHATE MANNOSYLTRANSFERASE SUBUNIT 1"/>
    <property type="match status" value="1"/>
</dbReference>
<comment type="caution">
    <text evidence="5">The sequence shown here is derived from an EMBL/GenBank/DDBJ whole genome shotgun (WGS) entry which is preliminary data.</text>
</comment>
<dbReference type="InterPro" id="IPR001173">
    <property type="entry name" value="Glyco_trans_2-like"/>
</dbReference>
<dbReference type="InterPro" id="IPR039528">
    <property type="entry name" value="DPM1-like"/>
</dbReference>
<dbReference type="EMBL" id="BEHT01000009">
    <property type="protein sequence ID" value="GBC98328.1"/>
    <property type="molecule type" value="Genomic_DNA"/>
</dbReference>
<dbReference type="InterPro" id="IPR029044">
    <property type="entry name" value="Nucleotide-diphossugar_trans"/>
</dbReference>
<dbReference type="FunFam" id="3.90.550.10:FF:000122">
    <property type="entry name" value="Dolichol-phosphate mannosyltransferase subunit 1"/>
    <property type="match status" value="1"/>
</dbReference>
<organism evidence="5 6">
    <name type="scientific">Candidatus Fervidibacter japonicus</name>
    <dbReference type="NCBI Taxonomy" id="2035412"/>
    <lineage>
        <taxon>Bacteria</taxon>
        <taxon>Candidatus Fervidibacterota</taxon>
        <taxon>Candidatus Fervidibacter</taxon>
    </lineage>
</organism>
<dbReference type="Proteomes" id="UP000236173">
    <property type="component" value="Unassembled WGS sequence"/>
</dbReference>
<sequence>MSKDVVTDYQALWMVVPTYNESDNIAMLVEQVLTTTPLAHLVIVDDGSPDETAKVVEKFAQQDGRVHLLRRPKKLGYASAVVTGLQFALSDGASVIGYMDADLSHDPKALPLLIEAVQNGADIAIGSRYVNGGQIVGWAWQRKVLSQCANWLVRFLLRLPIHDTTSGFRVFRRRALERLNLGRINVDGYACQFASAALAVWEGLNVVEVPITFRERKLGRSKMSWRIVAEATAVLLKMTWWRLTGHWLGSPVLQGQ</sequence>
<accession>A0A2H5XAW2</accession>
<evidence type="ECO:0000313" key="5">
    <source>
        <dbReference type="EMBL" id="GBC98328.1"/>
    </source>
</evidence>
<evidence type="ECO:0000259" key="4">
    <source>
        <dbReference type="Pfam" id="PF00535"/>
    </source>
</evidence>
<reference evidence="6" key="1">
    <citation type="submission" date="2017-09" db="EMBL/GenBank/DDBJ databases">
        <title>Metaegenomics of thermophilic ammonia-oxidizing enrichment culture.</title>
        <authorList>
            <person name="Kato S."/>
            <person name="Suzuki K."/>
        </authorList>
    </citation>
    <scope>NUCLEOTIDE SEQUENCE [LARGE SCALE GENOMIC DNA]</scope>
</reference>
<dbReference type="Pfam" id="PF00535">
    <property type="entry name" value="Glycos_transf_2"/>
    <property type="match status" value="1"/>
</dbReference>
<name>A0A2H5XAW2_9BACT</name>
<dbReference type="AlphaFoldDB" id="A0A2H5XAW2"/>